<feature type="domain" description="Peptidase M61 N-terminal" evidence="3">
    <location>
        <begin position="24"/>
        <end position="200"/>
    </location>
</feature>
<reference evidence="4 5" key="1">
    <citation type="submission" date="2023-06" db="EMBL/GenBank/DDBJ databases">
        <title>Draft genome sequence of Novosphingobium sp. strain IK01.</title>
        <authorList>
            <person name="Hatamoto M."/>
            <person name="Ikarashi T."/>
            <person name="Yamaguchi T."/>
        </authorList>
    </citation>
    <scope>NUCLEOTIDE SEQUENCE [LARGE SCALE GENOMIC DNA]</scope>
    <source>
        <strain evidence="4 5">IK01</strain>
    </source>
</reference>
<dbReference type="InterPro" id="IPR036034">
    <property type="entry name" value="PDZ_sf"/>
</dbReference>
<organism evidence="4 5">
    <name type="scientific">Novosphingobium pituita</name>
    <dbReference type="NCBI Taxonomy" id="3056842"/>
    <lineage>
        <taxon>Bacteria</taxon>
        <taxon>Pseudomonadati</taxon>
        <taxon>Pseudomonadota</taxon>
        <taxon>Alphaproteobacteria</taxon>
        <taxon>Sphingomonadales</taxon>
        <taxon>Sphingomonadaceae</taxon>
        <taxon>Novosphingobium</taxon>
    </lineage>
</organism>
<dbReference type="PIRSF" id="PIRSF016493">
    <property type="entry name" value="Glycyl_aminpptds"/>
    <property type="match status" value="1"/>
</dbReference>
<sequence length="636" mass="69789">MAVAIVPSVPDAQDVPYAPGTIGLQIDATDLARAAFRVTETVPVDPQAHELILQLPSWLPGEHGPRGPIAALADITFAANGKTLTWTRDPLEPNAFHIALPAGTSEVVARFIHTSPLRENEGRIAVTREMLNLQWEKMSLYPAGHYVRQIKIRPTVTFPKGWTVFTALDGKAESDAATGKTVTWGETDYETLVDSPIFAGLYAARHDLGHAVSMDVLADKPEYLAIKPENLQAYRNLADEAVLAFGARHFDHYDFLLGLTDRMGGIGLEHHRSSENQQEPKSWTDWAGYDWDRNVIAHEFSHSWDGKYRRSAKLWTPDYRQPMQDNLLWVYEGQTQFWGLVLAARSGVQSKDTVLGELANYAGTFTQEAGRDWRSVEDTTMDPIFAARRPKPFASLTRGEEYYTEGALVWLEADQIIRDGTGGKKGLDDFAKAFFGVRDGDWGVLTYEFDDVARTLNGVYPYDWAGFLKTRLQTPGQPVPLGGIERAGYKLVFKDEPNPYDKARMAYTKSLSLFNSLGVTLDKEGKVTATRWGSPAFKAGLVSGMQVMAVGGQAYDADTLKAAITAAKTGNAAAGHPIELLAKRGDSYVTLSISYADGLRWPWLERAAPGTAPTGLDKLLAPRSAGGKAGKGKAGH</sequence>
<proteinExistence type="predicted"/>
<evidence type="ECO:0000259" key="2">
    <source>
        <dbReference type="Pfam" id="PF05299"/>
    </source>
</evidence>
<feature type="region of interest" description="Disordered" evidence="1">
    <location>
        <begin position="615"/>
        <end position="636"/>
    </location>
</feature>
<dbReference type="SUPFAM" id="SSF50156">
    <property type="entry name" value="PDZ domain-like"/>
    <property type="match status" value="1"/>
</dbReference>
<gene>
    <name evidence="4" type="ORF">NUTIK01_20720</name>
</gene>
<feature type="domain" description="Peptidase M61 catalytic" evidence="2">
    <location>
        <begin position="293"/>
        <end position="409"/>
    </location>
</feature>
<evidence type="ECO:0000256" key="1">
    <source>
        <dbReference type="SAM" id="MobiDB-lite"/>
    </source>
</evidence>
<dbReference type="InterPro" id="IPR007963">
    <property type="entry name" value="Peptidase_M61_catalytic"/>
</dbReference>
<comment type="caution">
    <text evidence="4">The sequence shown here is derived from an EMBL/GenBank/DDBJ whole genome shotgun (WGS) entry which is preliminary data.</text>
</comment>
<dbReference type="Gene3D" id="1.10.390.10">
    <property type="entry name" value="Neutral Protease Domain 2"/>
    <property type="match status" value="1"/>
</dbReference>
<dbReference type="InterPro" id="IPR024191">
    <property type="entry name" value="Peptidase_M61"/>
</dbReference>
<dbReference type="InterPro" id="IPR040756">
    <property type="entry name" value="Peptidase_M61_N"/>
</dbReference>
<keyword evidence="5" id="KW-1185">Reference proteome</keyword>
<dbReference type="Gene3D" id="2.30.42.10">
    <property type="match status" value="1"/>
</dbReference>
<dbReference type="Proteomes" id="UP001187221">
    <property type="component" value="Unassembled WGS sequence"/>
</dbReference>
<dbReference type="Pfam" id="PF05299">
    <property type="entry name" value="Peptidase_M61"/>
    <property type="match status" value="1"/>
</dbReference>
<evidence type="ECO:0000313" key="4">
    <source>
        <dbReference type="EMBL" id="GMM61295.1"/>
    </source>
</evidence>
<dbReference type="Pfam" id="PF17899">
    <property type="entry name" value="Peptidase_M61_N"/>
    <property type="match status" value="1"/>
</dbReference>
<protein>
    <submittedName>
        <fullName evidence="4">M61 family metallopeptidase</fullName>
    </submittedName>
</protein>
<dbReference type="Gene3D" id="2.60.40.3650">
    <property type="match status" value="1"/>
</dbReference>
<accession>A0ABQ6P8V9</accession>
<name>A0ABQ6P8V9_9SPHN</name>
<dbReference type="EMBL" id="BTFW01000001">
    <property type="protein sequence ID" value="GMM61295.1"/>
    <property type="molecule type" value="Genomic_DNA"/>
</dbReference>
<evidence type="ECO:0000259" key="3">
    <source>
        <dbReference type="Pfam" id="PF17899"/>
    </source>
</evidence>
<dbReference type="InterPro" id="IPR027268">
    <property type="entry name" value="Peptidase_M4/M1_CTD_sf"/>
</dbReference>
<evidence type="ECO:0000313" key="5">
    <source>
        <dbReference type="Proteomes" id="UP001187221"/>
    </source>
</evidence>